<protein>
    <submittedName>
        <fullName evidence="1">Uncharacterized protein</fullName>
    </submittedName>
</protein>
<comment type="caution">
    <text evidence="1">The sequence shown here is derived from an EMBL/GenBank/DDBJ whole genome shotgun (WGS) entry which is preliminary data.</text>
</comment>
<reference evidence="1" key="1">
    <citation type="submission" date="2023-07" db="EMBL/GenBank/DDBJ databases">
        <title>Black Yeasts Isolated from many extreme environments.</title>
        <authorList>
            <person name="Coleine C."/>
            <person name="Stajich J.E."/>
            <person name="Selbmann L."/>
        </authorList>
    </citation>
    <scope>NUCLEOTIDE SEQUENCE</scope>
    <source>
        <strain evidence="1">CCFEE 5714</strain>
    </source>
</reference>
<evidence type="ECO:0000313" key="2">
    <source>
        <dbReference type="Proteomes" id="UP001281147"/>
    </source>
</evidence>
<keyword evidence="2" id="KW-1185">Reference proteome</keyword>
<dbReference type="EMBL" id="JAUTXU010000390">
    <property type="protein sequence ID" value="KAK3681893.1"/>
    <property type="molecule type" value="Genomic_DNA"/>
</dbReference>
<name>A0ACC3MBN3_9PEZI</name>
<gene>
    <name evidence="1" type="ORF">LTR37_020786</name>
</gene>
<proteinExistence type="predicted"/>
<organism evidence="1 2">
    <name type="scientific">Vermiconidia calcicola</name>
    <dbReference type="NCBI Taxonomy" id="1690605"/>
    <lineage>
        <taxon>Eukaryota</taxon>
        <taxon>Fungi</taxon>
        <taxon>Dikarya</taxon>
        <taxon>Ascomycota</taxon>
        <taxon>Pezizomycotina</taxon>
        <taxon>Dothideomycetes</taxon>
        <taxon>Dothideomycetidae</taxon>
        <taxon>Mycosphaerellales</taxon>
        <taxon>Extremaceae</taxon>
        <taxon>Vermiconidia</taxon>
    </lineage>
</organism>
<evidence type="ECO:0000313" key="1">
    <source>
        <dbReference type="EMBL" id="KAK3681893.1"/>
    </source>
</evidence>
<dbReference type="Proteomes" id="UP001281147">
    <property type="component" value="Unassembled WGS sequence"/>
</dbReference>
<accession>A0ACC3MBN3</accession>
<sequence length="238" mass="26504">MRTSRTNTSFGLQALTYTGSVTLNSDVNFTVIVNPESGPGSGVSPGDDYVSAIQRLNAIPNVRTVGYVRTGYGDRDIDTVTREVATYSGWSQLNNSLSIMGIFFDEAPHEWTLERQRYLSAANQAVEDAAGIRQPKLIIHNPGTPPDPRLDDSRTDIIVAFESPFDSFQDRQSDLKSLSGDRSSYSFMVLDVPEGENMRKLVQKMSRQARYLFVTTANQGYYEHFSDSWAEFTSIMAA</sequence>